<evidence type="ECO:0000256" key="1">
    <source>
        <dbReference type="ARBA" id="ARBA00022801"/>
    </source>
</evidence>
<evidence type="ECO:0000313" key="3">
    <source>
        <dbReference type="EMBL" id="MFD0751046.1"/>
    </source>
</evidence>
<comment type="caution">
    <text evidence="3">The sequence shown here is derived from an EMBL/GenBank/DDBJ whole genome shotgun (WGS) entry which is preliminary data.</text>
</comment>
<keyword evidence="4" id="KW-1185">Reference proteome</keyword>
<dbReference type="InterPro" id="IPR052940">
    <property type="entry name" value="Carb_Esterase_6"/>
</dbReference>
<keyword evidence="1" id="KW-0378">Hydrolase</keyword>
<protein>
    <submittedName>
        <fullName evidence="3">Sialate O-acetylesterase</fullName>
    </submittedName>
</protein>
<dbReference type="RefSeq" id="WP_377100858.1">
    <property type="nucleotide sequence ID" value="NZ_JBHTHU010000009.1"/>
</dbReference>
<sequence length="280" mass="30968">MSAIFFPAYKPVEKIKQDKNFYIFLNFGQSNMEGNGRVRPEDTVGVDPRFQVFETVNCPNLGREKGKWYKAKPPLCRCNTAVSPSDYFGRTLLANLPSNIRVGIVNVAVAGAKIEVFDTTSYKGYIANQAGWMKNIVKEYNDNPYQYLVDAAKEASKYGVIKGILLHQGESNANDSLWTTKVKGIYNSMLHDLDLKAKNTPLLVGELVNADQKGACAGFNKFIATIPQVIPNSYVISSAGAPAKADRLHFTFDGYKLLGTRYGEKMLELLGKKGPYLAAN</sequence>
<evidence type="ECO:0000259" key="2">
    <source>
        <dbReference type="Pfam" id="PF03629"/>
    </source>
</evidence>
<dbReference type="InterPro" id="IPR005181">
    <property type="entry name" value="SASA"/>
</dbReference>
<dbReference type="Proteomes" id="UP001596958">
    <property type="component" value="Unassembled WGS sequence"/>
</dbReference>
<organism evidence="3 4">
    <name type="scientific">Mucilaginibacter calamicampi</name>
    <dbReference type="NCBI Taxonomy" id="1302352"/>
    <lineage>
        <taxon>Bacteria</taxon>
        <taxon>Pseudomonadati</taxon>
        <taxon>Bacteroidota</taxon>
        <taxon>Sphingobacteriia</taxon>
        <taxon>Sphingobacteriales</taxon>
        <taxon>Sphingobacteriaceae</taxon>
        <taxon>Mucilaginibacter</taxon>
    </lineage>
</organism>
<dbReference type="PANTHER" id="PTHR31988:SF19">
    <property type="entry name" value="9-O-ACETYL-N-ACETYLNEURAMINIC ACID DEACETYLASE-RELATED"/>
    <property type="match status" value="1"/>
</dbReference>
<dbReference type="PANTHER" id="PTHR31988">
    <property type="entry name" value="ESTERASE, PUTATIVE (DUF303)-RELATED"/>
    <property type="match status" value="1"/>
</dbReference>
<reference evidence="4" key="1">
    <citation type="journal article" date="2019" name="Int. J. Syst. Evol. Microbiol.">
        <title>The Global Catalogue of Microorganisms (GCM) 10K type strain sequencing project: providing services to taxonomists for standard genome sequencing and annotation.</title>
        <authorList>
            <consortium name="The Broad Institute Genomics Platform"/>
            <consortium name="The Broad Institute Genome Sequencing Center for Infectious Disease"/>
            <person name="Wu L."/>
            <person name="Ma J."/>
        </authorList>
    </citation>
    <scope>NUCLEOTIDE SEQUENCE [LARGE SCALE GENOMIC DNA]</scope>
    <source>
        <strain evidence="4">CCUG 63418</strain>
    </source>
</reference>
<name>A0ABW2YX30_9SPHI</name>
<dbReference type="EMBL" id="JBHTHU010000009">
    <property type="protein sequence ID" value="MFD0751046.1"/>
    <property type="molecule type" value="Genomic_DNA"/>
</dbReference>
<dbReference type="Gene3D" id="3.40.50.1110">
    <property type="entry name" value="SGNH hydrolase"/>
    <property type="match status" value="1"/>
</dbReference>
<proteinExistence type="predicted"/>
<feature type="domain" description="Sialate O-acetylesterase" evidence="2">
    <location>
        <begin position="21"/>
        <end position="267"/>
    </location>
</feature>
<accession>A0ABW2YX30</accession>
<gene>
    <name evidence="3" type="ORF">ACFQZS_12900</name>
</gene>
<dbReference type="InterPro" id="IPR036514">
    <property type="entry name" value="SGNH_hydro_sf"/>
</dbReference>
<dbReference type="SUPFAM" id="SSF52266">
    <property type="entry name" value="SGNH hydrolase"/>
    <property type="match status" value="1"/>
</dbReference>
<dbReference type="Pfam" id="PF03629">
    <property type="entry name" value="SASA"/>
    <property type="match status" value="1"/>
</dbReference>
<evidence type="ECO:0000313" key="4">
    <source>
        <dbReference type="Proteomes" id="UP001596958"/>
    </source>
</evidence>